<keyword evidence="2" id="KW-1185">Reference proteome</keyword>
<comment type="caution">
    <text evidence="1">The sequence shown here is derived from an EMBL/GenBank/DDBJ whole genome shotgun (WGS) entry which is preliminary data.</text>
</comment>
<sequence length="71" mass="7789">MIPSQPPLNVHYDPASKTALLQCGKRSKVLHDLPTLQTAEDAAREFASSNWGYVEEKAGETRDDRHPAGNA</sequence>
<accession>A0A7W6GL50</accession>
<proteinExistence type="predicted"/>
<dbReference type="Proteomes" id="UP000574761">
    <property type="component" value="Unassembled WGS sequence"/>
</dbReference>
<protein>
    <submittedName>
        <fullName evidence="1">Uncharacterized protein</fullName>
    </submittedName>
</protein>
<evidence type="ECO:0000313" key="2">
    <source>
        <dbReference type="Proteomes" id="UP000574761"/>
    </source>
</evidence>
<name>A0A7W6GL50_9HYPH</name>
<dbReference type="AlphaFoldDB" id="A0A7W6GL50"/>
<gene>
    <name evidence="1" type="ORF">GGQ64_004123</name>
</gene>
<organism evidence="1 2">
    <name type="scientific">Mycoplana azooxidifex</name>
    <dbReference type="NCBI Taxonomy" id="1636188"/>
    <lineage>
        <taxon>Bacteria</taxon>
        <taxon>Pseudomonadati</taxon>
        <taxon>Pseudomonadota</taxon>
        <taxon>Alphaproteobacteria</taxon>
        <taxon>Hyphomicrobiales</taxon>
        <taxon>Rhizobiaceae</taxon>
        <taxon>Mycoplana</taxon>
    </lineage>
</organism>
<reference evidence="1 2" key="1">
    <citation type="submission" date="2020-08" db="EMBL/GenBank/DDBJ databases">
        <title>Genomic Encyclopedia of Type Strains, Phase IV (KMG-IV): sequencing the most valuable type-strain genomes for metagenomic binning, comparative biology and taxonomic classification.</title>
        <authorList>
            <person name="Goeker M."/>
        </authorList>
    </citation>
    <scope>NUCLEOTIDE SEQUENCE [LARGE SCALE GENOMIC DNA]</scope>
    <source>
        <strain evidence="1 2">DSM 100211</strain>
    </source>
</reference>
<dbReference type="EMBL" id="JACIEE010000008">
    <property type="protein sequence ID" value="MBB3978888.1"/>
    <property type="molecule type" value="Genomic_DNA"/>
</dbReference>
<dbReference type="RefSeq" id="WP_183807130.1">
    <property type="nucleotide sequence ID" value="NZ_JACIEE010000008.1"/>
</dbReference>
<evidence type="ECO:0000313" key="1">
    <source>
        <dbReference type="EMBL" id="MBB3978888.1"/>
    </source>
</evidence>